<protein>
    <recommendedName>
        <fullName evidence="1">Mos1 transposase HTH domain-containing protein</fullName>
    </recommendedName>
</protein>
<comment type="caution">
    <text evidence="2">The sequence shown here is derived from an EMBL/GenBank/DDBJ whole genome shotgun (WGS) entry which is preliminary data.</text>
</comment>
<dbReference type="Pfam" id="PF17906">
    <property type="entry name" value="HTH_48"/>
    <property type="match status" value="1"/>
</dbReference>
<reference evidence="3" key="1">
    <citation type="journal article" date="2015" name="Nat. Genet.">
        <title>The genome and transcriptome of the zoonotic hookworm Ancylostoma ceylanicum identify infection-specific gene families.</title>
        <authorList>
            <person name="Schwarz E.M."/>
            <person name="Hu Y."/>
            <person name="Antoshechkin I."/>
            <person name="Miller M.M."/>
            <person name="Sternberg P.W."/>
            <person name="Aroian R.V."/>
        </authorList>
    </citation>
    <scope>NUCLEOTIDE SEQUENCE</scope>
    <source>
        <strain evidence="3">HY135</strain>
    </source>
</reference>
<proteinExistence type="predicted"/>
<dbReference type="GO" id="GO:0003690">
    <property type="term" value="F:double-stranded DNA binding"/>
    <property type="evidence" value="ECO:0007669"/>
    <property type="project" value="TreeGrafter"/>
</dbReference>
<dbReference type="GO" id="GO:0000014">
    <property type="term" value="F:single-stranded DNA endodeoxyribonuclease activity"/>
    <property type="evidence" value="ECO:0007669"/>
    <property type="project" value="TreeGrafter"/>
</dbReference>
<dbReference type="Proteomes" id="UP000024635">
    <property type="component" value="Unassembled WGS sequence"/>
</dbReference>
<dbReference type="Gene3D" id="1.10.10.1450">
    <property type="match status" value="1"/>
</dbReference>
<dbReference type="GO" id="GO:0031297">
    <property type="term" value="P:replication fork processing"/>
    <property type="evidence" value="ECO:0007669"/>
    <property type="project" value="TreeGrafter"/>
</dbReference>
<dbReference type="PANTHER" id="PTHR46060:SF2">
    <property type="entry name" value="HISTONE-LYSINE N-METHYLTRANSFERASE SETMAR"/>
    <property type="match status" value="1"/>
</dbReference>
<dbReference type="STRING" id="53326.A0A016W3A6"/>
<dbReference type="GO" id="GO:0003697">
    <property type="term" value="F:single-stranded DNA binding"/>
    <property type="evidence" value="ECO:0007669"/>
    <property type="project" value="TreeGrafter"/>
</dbReference>
<dbReference type="InterPro" id="IPR041426">
    <property type="entry name" value="Mos1_HTH"/>
</dbReference>
<organism evidence="2 3">
    <name type="scientific">Ancylostoma ceylanicum</name>
    <dbReference type="NCBI Taxonomy" id="53326"/>
    <lineage>
        <taxon>Eukaryota</taxon>
        <taxon>Metazoa</taxon>
        <taxon>Ecdysozoa</taxon>
        <taxon>Nematoda</taxon>
        <taxon>Chromadorea</taxon>
        <taxon>Rhabditida</taxon>
        <taxon>Rhabditina</taxon>
        <taxon>Rhabditomorpha</taxon>
        <taxon>Strongyloidea</taxon>
        <taxon>Ancylostomatidae</taxon>
        <taxon>Ancylostomatinae</taxon>
        <taxon>Ancylostoma</taxon>
    </lineage>
</organism>
<dbReference type="GO" id="GO:0035861">
    <property type="term" value="C:site of double-strand break"/>
    <property type="evidence" value="ECO:0007669"/>
    <property type="project" value="TreeGrafter"/>
</dbReference>
<dbReference type="GO" id="GO:0044774">
    <property type="term" value="P:mitotic DNA integrity checkpoint signaling"/>
    <property type="evidence" value="ECO:0007669"/>
    <property type="project" value="TreeGrafter"/>
</dbReference>
<dbReference type="EMBL" id="JARK01001337">
    <property type="protein sequence ID" value="EYC34120.1"/>
    <property type="molecule type" value="Genomic_DNA"/>
</dbReference>
<name>A0A016W3A6_9BILA</name>
<evidence type="ECO:0000313" key="2">
    <source>
        <dbReference type="EMBL" id="EYC34120.1"/>
    </source>
</evidence>
<dbReference type="PANTHER" id="PTHR46060">
    <property type="entry name" value="MARINER MOS1 TRANSPOSASE-LIKE PROTEIN"/>
    <property type="match status" value="1"/>
</dbReference>
<dbReference type="AlphaFoldDB" id="A0A016W3A6"/>
<dbReference type="GO" id="GO:0000793">
    <property type="term" value="C:condensed chromosome"/>
    <property type="evidence" value="ECO:0007669"/>
    <property type="project" value="TreeGrafter"/>
</dbReference>
<accession>A0A016W3A6</accession>
<dbReference type="GO" id="GO:0000729">
    <property type="term" value="P:DNA double-strand break processing"/>
    <property type="evidence" value="ECO:0007669"/>
    <property type="project" value="TreeGrafter"/>
</dbReference>
<dbReference type="GO" id="GO:0046975">
    <property type="term" value="F:histone H3K36 methyltransferase activity"/>
    <property type="evidence" value="ECO:0007669"/>
    <property type="project" value="TreeGrafter"/>
</dbReference>
<evidence type="ECO:0000313" key="3">
    <source>
        <dbReference type="Proteomes" id="UP000024635"/>
    </source>
</evidence>
<dbReference type="GO" id="GO:0042800">
    <property type="term" value="F:histone H3K4 methyltransferase activity"/>
    <property type="evidence" value="ECO:0007669"/>
    <property type="project" value="TreeGrafter"/>
</dbReference>
<dbReference type="GO" id="GO:0005634">
    <property type="term" value="C:nucleus"/>
    <property type="evidence" value="ECO:0007669"/>
    <property type="project" value="TreeGrafter"/>
</dbReference>
<evidence type="ECO:0000259" key="1">
    <source>
        <dbReference type="Pfam" id="PF17906"/>
    </source>
</evidence>
<dbReference type="OrthoDB" id="5872915at2759"/>
<gene>
    <name evidence="2" type="primary">Acey_s0001.g254</name>
    <name evidence="2" type="ORF">Y032_0001g254</name>
</gene>
<dbReference type="GO" id="GO:0044547">
    <property type="term" value="F:DNA topoisomerase binding"/>
    <property type="evidence" value="ECO:0007669"/>
    <property type="project" value="TreeGrafter"/>
</dbReference>
<keyword evidence="3" id="KW-1185">Reference proteome</keyword>
<dbReference type="InterPro" id="IPR052709">
    <property type="entry name" value="Transposase-MT_Hybrid"/>
</dbReference>
<feature type="domain" description="Mos1 transposase HTH" evidence="1">
    <location>
        <begin position="5"/>
        <end position="52"/>
    </location>
</feature>
<sequence>MDPKKNVYRAILLQFYFSTANEAHRFLLDSMGDQAASRATCFIWYRKFRNGEESHDEAPRIGRPPTQKRSVVIATCEAQPDLSVRDIAARTQTPKSTVHDVFRTSGKVPKLPRVVPHALSTWDKKRREVCSTLLTYVHLLGSIQ</sequence>
<dbReference type="GO" id="GO:0006303">
    <property type="term" value="P:double-strand break repair via nonhomologous end joining"/>
    <property type="evidence" value="ECO:0007669"/>
    <property type="project" value="TreeGrafter"/>
</dbReference>
<dbReference type="GO" id="GO:0015074">
    <property type="term" value="P:DNA integration"/>
    <property type="evidence" value="ECO:0007669"/>
    <property type="project" value="TreeGrafter"/>
</dbReference>